<dbReference type="EC" id="2.7.1.180" evidence="1 10"/>
<dbReference type="SUPFAM" id="SSF143631">
    <property type="entry name" value="ApbE-like"/>
    <property type="match status" value="1"/>
</dbReference>
<dbReference type="Proteomes" id="UP000193207">
    <property type="component" value="Unassembled WGS sequence"/>
</dbReference>
<feature type="binding site" evidence="11">
    <location>
        <position position="272"/>
    </location>
    <ligand>
        <name>Mg(2+)</name>
        <dbReference type="ChEBI" id="CHEBI:18420"/>
    </ligand>
</feature>
<evidence type="ECO:0000256" key="1">
    <source>
        <dbReference type="ARBA" id="ARBA00011955"/>
    </source>
</evidence>
<feature type="binding site" evidence="11">
    <location>
        <position position="154"/>
    </location>
    <ligand>
        <name>Mg(2+)</name>
        <dbReference type="ChEBI" id="CHEBI:18420"/>
    </ligand>
</feature>
<dbReference type="GO" id="GO:0016740">
    <property type="term" value="F:transferase activity"/>
    <property type="evidence" value="ECO:0007669"/>
    <property type="project" value="UniProtKB-UniRule"/>
</dbReference>
<evidence type="ECO:0000313" key="13">
    <source>
        <dbReference type="Proteomes" id="UP000193207"/>
    </source>
</evidence>
<evidence type="ECO:0000256" key="4">
    <source>
        <dbReference type="ARBA" id="ARBA00022679"/>
    </source>
</evidence>
<evidence type="ECO:0000256" key="9">
    <source>
        <dbReference type="ARBA" id="ARBA00048540"/>
    </source>
</evidence>
<evidence type="ECO:0000256" key="2">
    <source>
        <dbReference type="ARBA" id="ARBA00016337"/>
    </source>
</evidence>
<keyword evidence="4 10" id="KW-0808">Transferase</keyword>
<evidence type="ECO:0000256" key="8">
    <source>
        <dbReference type="ARBA" id="ARBA00031306"/>
    </source>
</evidence>
<proteinExistence type="inferred from homology"/>
<evidence type="ECO:0000256" key="6">
    <source>
        <dbReference type="ARBA" id="ARBA00022827"/>
    </source>
</evidence>
<organism evidence="12 13">
    <name type="scientific">Roseovarius halotolerans</name>
    <dbReference type="NCBI Taxonomy" id="505353"/>
    <lineage>
        <taxon>Bacteria</taxon>
        <taxon>Pseudomonadati</taxon>
        <taxon>Pseudomonadota</taxon>
        <taxon>Alphaproteobacteria</taxon>
        <taxon>Rhodobacterales</taxon>
        <taxon>Roseobacteraceae</taxon>
        <taxon>Roseovarius</taxon>
    </lineage>
</organism>
<dbReference type="AlphaFoldDB" id="A0A1X6YF21"/>
<accession>A0A1X6YF21</accession>
<feature type="binding site" evidence="11">
    <location>
        <position position="268"/>
    </location>
    <ligand>
        <name>Mg(2+)</name>
        <dbReference type="ChEBI" id="CHEBI:18420"/>
    </ligand>
</feature>
<dbReference type="Pfam" id="PF02424">
    <property type="entry name" value="ApbE"/>
    <property type="match status" value="1"/>
</dbReference>
<dbReference type="PANTHER" id="PTHR30040">
    <property type="entry name" value="THIAMINE BIOSYNTHESIS LIPOPROTEIN APBE"/>
    <property type="match status" value="1"/>
</dbReference>
<evidence type="ECO:0000256" key="3">
    <source>
        <dbReference type="ARBA" id="ARBA00022630"/>
    </source>
</evidence>
<keyword evidence="12" id="KW-0449">Lipoprotein</keyword>
<keyword evidence="5 10" id="KW-0479">Metal-binding</keyword>
<comment type="catalytic activity">
    <reaction evidence="9 10">
        <text>L-threonyl-[protein] + FAD = FMN-L-threonyl-[protein] + AMP + H(+)</text>
        <dbReference type="Rhea" id="RHEA:36847"/>
        <dbReference type="Rhea" id="RHEA-COMP:11060"/>
        <dbReference type="Rhea" id="RHEA-COMP:11061"/>
        <dbReference type="ChEBI" id="CHEBI:15378"/>
        <dbReference type="ChEBI" id="CHEBI:30013"/>
        <dbReference type="ChEBI" id="CHEBI:57692"/>
        <dbReference type="ChEBI" id="CHEBI:74257"/>
        <dbReference type="ChEBI" id="CHEBI:456215"/>
        <dbReference type="EC" id="2.7.1.180"/>
    </reaction>
</comment>
<sequence>MSRMSTELARIALNGPTMGTRWSALFFGGGDIDKEAVRRALQAAADEVDEQMSTWKPDSDLMRLNAAPVGEWVAVPAQLAAVLGLGIKIGRASGGAFDIGMGDAVTAWGFGPGEAAPERIRAAMNAPRRAAHETLEIDGTHVRKTAALALDLNGIAKGYGVDRLHETLRDHGIADALVGIDGEMRATGIRPDGEAWTIAVEAPDPERRTPHSILALKDAAVATSGDYRHWVELRGRRLSHTMDPARGAPLIASPASVTVVARTCAEADAWATALMVLGPDRGAALARRTGLDALFLLRDEDAKIRGVGAGRLFSDEPETISSAGSVQLAARGRSGFQ</sequence>
<dbReference type="InterPro" id="IPR003374">
    <property type="entry name" value="ApbE-like_sf"/>
</dbReference>
<dbReference type="RefSeq" id="WP_085816283.1">
    <property type="nucleotide sequence ID" value="NZ_FWFU01000001.1"/>
</dbReference>
<keyword evidence="6 10" id="KW-0274">FAD</keyword>
<evidence type="ECO:0000256" key="11">
    <source>
        <dbReference type="PIRSR" id="PIRSR006268-2"/>
    </source>
</evidence>
<evidence type="ECO:0000313" key="12">
    <source>
        <dbReference type="EMBL" id="SLN19038.1"/>
    </source>
</evidence>
<evidence type="ECO:0000256" key="7">
    <source>
        <dbReference type="ARBA" id="ARBA00022842"/>
    </source>
</evidence>
<dbReference type="PANTHER" id="PTHR30040:SF2">
    <property type="entry name" value="FAD:PROTEIN FMN TRANSFERASE"/>
    <property type="match status" value="1"/>
</dbReference>
<evidence type="ECO:0000256" key="10">
    <source>
        <dbReference type="PIRNR" id="PIRNR006268"/>
    </source>
</evidence>
<evidence type="ECO:0000256" key="5">
    <source>
        <dbReference type="ARBA" id="ARBA00022723"/>
    </source>
</evidence>
<comment type="similarity">
    <text evidence="10">Belongs to the ApbE family.</text>
</comment>
<keyword evidence="3 10" id="KW-0285">Flavoprotein</keyword>
<dbReference type="Gene3D" id="3.10.520.10">
    <property type="entry name" value="ApbE-like domains"/>
    <property type="match status" value="1"/>
</dbReference>
<gene>
    <name evidence="12" type="primary">apbE</name>
    <name evidence="12" type="ORF">ROH8110_00607</name>
</gene>
<dbReference type="InterPro" id="IPR024932">
    <property type="entry name" value="ApbE"/>
</dbReference>
<dbReference type="PIRSF" id="PIRSF006268">
    <property type="entry name" value="ApbE"/>
    <property type="match status" value="1"/>
</dbReference>
<dbReference type="OrthoDB" id="9778595at2"/>
<name>A0A1X6YF21_9RHOB</name>
<protein>
    <recommendedName>
        <fullName evidence="2 10">FAD:protein FMN transferase</fullName>
        <ecNumber evidence="1 10">2.7.1.180</ecNumber>
    </recommendedName>
    <alternativeName>
        <fullName evidence="8 10">Flavin transferase</fullName>
    </alternativeName>
</protein>
<comment type="cofactor">
    <cofactor evidence="11">
        <name>Mg(2+)</name>
        <dbReference type="ChEBI" id="CHEBI:18420"/>
    </cofactor>
    <cofactor evidence="11">
        <name>Mn(2+)</name>
        <dbReference type="ChEBI" id="CHEBI:29035"/>
    </cofactor>
    <text evidence="11">Magnesium. Can also use manganese.</text>
</comment>
<dbReference type="EMBL" id="FWFU01000001">
    <property type="protein sequence ID" value="SLN19038.1"/>
    <property type="molecule type" value="Genomic_DNA"/>
</dbReference>
<reference evidence="12 13" key="1">
    <citation type="submission" date="2017-03" db="EMBL/GenBank/DDBJ databases">
        <authorList>
            <person name="Afonso C.L."/>
            <person name="Miller P.J."/>
            <person name="Scott M.A."/>
            <person name="Spackman E."/>
            <person name="Goraichik I."/>
            <person name="Dimitrov K.M."/>
            <person name="Suarez D.L."/>
            <person name="Swayne D.E."/>
        </authorList>
    </citation>
    <scope>NUCLEOTIDE SEQUENCE [LARGE SCALE GENOMIC DNA]</scope>
    <source>
        <strain evidence="12 13">CECT 8110</strain>
    </source>
</reference>
<dbReference type="GO" id="GO:0046872">
    <property type="term" value="F:metal ion binding"/>
    <property type="evidence" value="ECO:0007669"/>
    <property type="project" value="UniProtKB-UniRule"/>
</dbReference>
<keyword evidence="13" id="KW-1185">Reference proteome</keyword>
<keyword evidence="7 10" id="KW-0460">Magnesium</keyword>